<dbReference type="EMBL" id="JBEWSZ010000015">
    <property type="protein sequence ID" value="MET2832921.1"/>
    <property type="molecule type" value="Genomic_DNA"/>
</dbReference>
<dbReference type="SUPFAM" id="SSF53822">
    <property type="entry name" value="Periplasmic binding protein-like I"/>
    <property type="match status" value="1"/>
</dbReference>
<comment type="similarity">
    <text evidence="2">Belongs to the bacterial solute-binding protein 2 family.</text>
</comment>
<dbReference type="Proteomes" id="UP001548832">
    <property type="component" value="Unassembled WGS sequence"/>
</dbReference>
<reference evidence="5 6" key="1">
    <citation type="submission" date="2024-06" db="EMBL/GenBank/DDBJ databases">
        <authorList>
            <person name="Kim D.-U."/>
        </authorList>
    </citation>
    <scope>NUCLEOTIDE SEQUENCE [LARGE SCALE GENOMIC DNA]</scope>
    <source>
        <strain evidence="5 6">KACC15460</strain>
    </source>
</reference>
<comment type="caution">
    <text evidence="5">The sequence shown here is derived from an EMBL/GenBank/DDBJ whole genome shotgun (WGS) entry which is preliminary data.</text>
</comment>
<dbReference type="RefSeq" id="WP_354465127.1">
    <property type="nucleotide sequence ID" value="NZ_JBEWSZ010000015.1"/>
</dbReference>
<evidence type="ECO:0000313" key="6">
    <source>
        <dbReference type="Proteomes" id="UP001548832"/>
    </source>
</evidence>
<evidence type="ECO:0000256" key="3">
    <source>
        <dbReference type="ARBA" id="ARBA00022729"/>
    </source>
</evidence>
<dbReference type="PANTHER" id="PTHR46847:SF1">
    <property type="entry name" value="D-ALLOSE-BINDING PERIPLASMIC PROTEIN-RELATED"/>
    <property type="match status" value="1"/>
</dbReference>
<feature type="domain" description="Periplasmic binding protein" evidence="4">
    <location>
        <begin position="32"/>
        <end position="288"/>
    </location>
</feature>
<dbReference type="Pfam" id="PF13407">
    <property type="entry name" value="Peripla_BP_4"/>
    <property type="match status" value="1"/>
</dbReference>
<organism evidence="5 6">
    <name type="scientific">Mesorhizobium shangrilense</name>
    <dbReference type="NCBI Taxonomy" id="460060"/>
    <lineage>
        <taxon>Bacteria</taxon>
        <taxon>Pseudomonadati</taxon>
        <taxon>Pseudomonadota</taxon>
        <taxon>Alphaproteobacteria</taxon>
        <taxon>Hyphomicrobiales</taxon>
        <taxon>Phyllobacteriaceae</taxon>
        <taxon>Mesorhizobium</taxon>
    </lineage>
</organism>
<dbReference type="Gene3D" id="3.40.50.2300">
    <property type="match status" value="2"/>
</dbReference>
<evidence type="ECO:0000259" key="4">
    <source>
        <dbReference type="Pfam" id="PF13407"/>
    </source>
</evidence>
<accession>A0ABV2DSC0</accession>
<name>A0ABV2DSC0_9HYPH</name>
<dbReference type="PANTHER" id="PTHR46847">
    <property type="entry name" value="D-ALLOSE-BINDING PERIPLASMIC PROTEIN-RELATED"/>
    <property type="match status" value="1"/>
</dbReference>
<proteinExistence type="inferred from homology"/>
<keyword evidence="3" id="KW-0732">Signal</keyword>
<gene>
    <name evidence="5" type="ORF">ABVQ20_39075</name>
</gene>
<comment type="subcellular location">
    <subcellularLocation>
        <location evidence="1">Cell envelope</location>
    </subcellularLocation>
</comment>
<keyword evidence="6" id="KW-1185">Reference proteome</keyword>
<dbReference type="InterPro" id="IPR028082">
    <property type="entry name" value="Peripla_BP_I"/>
</dbReference>
<sequence length="344" mass="36612">MVSGPGYLPDCFTPFPKSAFFQWAKKPGPYRIALVNGFVGNTWRIQMIKNAKGYASEPGVKDQIKEFAAISTGTDVAAQVAAVDNYINQGFDAILTDAVSPAGIAPVIRRANAAGVVMINFDNRADSNKILQVNVDTFEMGRIQGRWMVDNVKPGGRILEVRGLQGTGADRDRSKGFHEIVDGSGKNYEVIQVVGNWDSGTSHKVTADAIAVYGHFDGIANQGGSDGTLQALLDAHHAMIPIAGEGENGFNQMCAEHEAEGLKCLAVAAPPAISSVAIKAALSALQGEVMPQDIALPLPVTKAPNFKQGISFFPELGSGFFPDNTFPACSVDQSTEEIMKQVVE</sequence>
<evidence type="ECO:0000256" key="1">
    <source>
        <dbReference type="ARBA" id="ARBA00004196"/>
    </source>
</evidence>
<evidence type="ECO:0000313" key="5">
    <source>
        <dbReference type="EMBL" id="MET2832921.1"/>
    </source>
</evidence>
<protein>
    <submittedName>
        <fullName evidence="5">Substrate-binding domain-containing protein</fullName>
    </submittedName>
</protein>
<evidence type="ECO:0000256" key="2">
    <source>
        <dbReference type="ARBA" id="ARBA00007639"/>
    </source>
</evidence>
<dbReference type="InterPro" id="IPR025997">
    <property type="entry name" value="SBP_2_dom"/>
</dbReference>